<proteinExistence type="predicted"/>
<organism evidence="1 2">
    <name type="scientific">Evansella alkalicola</name>
    <dbReference type="NCBI Taxonomy" id="745819"/>
    <lineage>
        <taxon>Bacteria</taxon>
        <taxon>Bacillati</taxon>
        <taxon>Bacillota</taxon>
        <taxon>Bacilli</taxon>
        <taxon>Bacillales</taxon>
        <taxon>Bacillaceae</taxon>
        <taxon>Evansella</taxon>
    </lineage>
</organism>
<dbReference type="Gene3D" id="3.40.30.10">
    <property type="entry name" value="Glutaredoxin"/>
    <property type="match status" value="1"/>
</dbReference>
<sequence>MKLYFYTKEGCPLCDKGLEILKMFKEDFSIEIVERDIYTNDAWLEEYQIRIPVVEDEKGNVLDEGILSFSTLDTNINKLFTT</sequence>
<gene>
    <name evidence="1" type="ORF">KS407_12340</name>
</gene>
<name>A0ABS6JUG9_9BACI</name>
<accession>A0ABS6JUG9</accession>
<dbReference type="SUPFAM" id="SSF52833">
    <property type="entry name" value="Thioredoxin-like"/>
    <property type="match status" value="1"/>
</dbReference>
<dbReference type="EMBL" id="JAHQCR010000050">
    <property type="protein sequence ID" value="MBU9722225.1"/>
    <property type="molecule type" value="Genomic_DNA"/>
</dbReference>
<dbReference type="Proteomes" id="UP000790580">
    <property type="component" value="Unassembled WGS sequence"/>
</dbReference>
<dbReference type="InterPro" id="IPR052565">
    <property type="entry name" value="Glutaredoxin-like_YDR286C"/>
</dbReference>
<comment type="caution">
    <text evidence="1">The sequence shown here is derived from an EMBL/GenBank/DDBJ whole genome shotgun (WGS) entry which is preliminary data.</text>
</comment>
<evidence type="ECO:0000313" key="2">
    <source>
        <dbReference type="Proteomes" id="UP000790580"/>
    </source>
</evidence>
<protein>
    <submittedName>
        <fullName evidence="1">Glutaredoxin family protein</fullName>
    </submittedName>
</protein>
<evidence type="ECO:0000313" key="1">
    <source>
        <dbReference type="EMBL" id="MBU9722225.1"/>
    </source>
</evidence>
<keyword evidence="2" id="KW-1185">Reference proteome</keyword>
<reference evidence="1 2" key="1">
    <citation type="submission" date="2021-06" db="EMBL/GenBank/DDBJ databases">
        <title>Bacillus sp. RD4P76, an endophyte from a halophyte.</title>
        <authorList>
            <person name="Sun J.-Q."/>
        </authorList>
    </citation>
    <scope>NUCLEOTIDE SEQUENCE [LARGE SCALE GENOMIC DNA]</scope>
    <source>
        <strain evidence="1 2">JCM 17098</strain>
    </source>
</reference>
<dbReference type="Pfam" id="PF05768">
    <property type="entry name" value="Glrx-like"/>
    <property type="match status" value="1"/>
</dbReference>
<dbReference type="InterPro" id="IPR036249">
    <property type="entry name" value="Thioredoxin-like_sf"/>
</dbReference>
<dbReference type="InterPro" id="IPR008554">
    <property type="entry name" value="Glutaredoxin-like"/>
</dbReference>
<dbReference type="PANTHER" id="PTHR33558">
    <property type="entry name" value="GLUTAREDOXIN-LIKE PROTEIN C5ORF63 HOMOLOG"/>
    <property type="match status" value="1"/>
</dbReference>
<dbReference type="PANTHER" id="PTHR33558:SF1">
    <property type="entry name" value="GLUTAREDOXIN-LIKE PROTEIN C5ORF63 HOMOLOG"/>
    <property type="match status" value="1"/>
</dbReference>